<sequence length="249" mass="28576">MQKTVIIVPCFNEVNRLSAKSYLQFLDANRAVDLCFVNDGSTDGTLDVLSDMKNKNHSRIHIITIGHNKGKANAVRTGILEMYAKELYDFFGFWDADLSTPLLEIGSFLDELTETTSVKIVLGSRVKRLGAEITRKMMRHYFGRIFATWVSYSLDLPVYDSQCGAKLFKKELVLNLFETPFVTSWLFDVELLARLRIHFNKAEVLGLVKEIPLSKWQDVDGSNLKIKHMLMVPFQLIEISRVYRGQFKK</sequence>
<dbReference type="EMBL" id="BAABCY010000060">
    <property type="protein sequence ID" value="GAA3571733.1"/>
    <property type="molecule type" value="Genomic_DNA"/>
</dbReference>
<dbReference type="PANTHER" id="PTHR10859">
    <property type="entry name" value="GLYCOSYL TRANSFERASE"/>
    <property type="match status" value="1"/>
</dbReference>
<organism evidence="2 3">
    <name type="scientific">Snuella lapsa</name>
    <dbReference type="NCBI Taxonomy" id="870481"/>
    <lineage>
        <taxon>Bacteria</taxon>
        <taxon>Pseudomonadati</taxon>
        <taxon>Bacteroidota</taxon>
        <taxon>Flavobacteriia</taxon>
        <taxon>Flavobacteriales</taxon>
        <taxon>Flavobacteriaceae</taxon>
        <taxon>Snuella</taxon>
    </lineage>
</organism>
<keyword evidence="3" id="KW-1185">Reference proteome</keyword>
<dbReference type="RefSeq" id="WP_345006030.1">
    <property type="nucleotide sequence ID" value="NZ_BAABCY010000060.1"/>
</dbReference>
<dbReference type="Gene3D" id="3.90.550.10">
    <property type="entry name" value="Spore Coat Polysaccharide Biosynthesis Protein SpsA, Chain A"/>
    <property type="match status" value="1"/>
</dbReference>
<dbReference type="Pfam" id="PF00535">
    <property type="entry name" value="Glycos_transf_2"/>
    <property type="match status" value="1"/>
</dbReference>
<protein>
    <recommendedName>
        <fullName evidence="1">Glycosyltransferase 2-like domain-containing protein</fullName>
    </recommendedName>
</protein>
<dbReference type="Proteomes" id="UP001500954">
    <property type="component" value="Unassembled WGS sequence"/>
</dbReference>
<dbReference type="InterPro" id="IPR029044">
    <property type="entry name" value="Nucleotide-diphossugar_trans"/>
</dbReference>
<evidence type="ECO:0000313" key="3">
    <source>
        <dbReference type="Proteomes" id="UP001500954"/>
    </source>
</evidence>
<comment type="caution">
    <text evidence="2">The sequence shown here is derived from an EMBL/GenBank/DDBJ whole genome shotgun (WGS) entry which is preliminary data.</text>
</comment>
<proteinExistence type="predicted"/>
<evidence type="ECO:0000313" key="2">
    <source>
        <dbReference type="EMBL" id="GAA3571733.1"/>
    </source>
</evidence>
<accession>A0ABP6XSW2</accession>
<evidence type="ECO:0000259" key="1">
    <source>
        <dbReference type="Pfam" id="PF00535"/>
    </source>
</evidence>
<reference evidence="3" key="1">
    <citation type="journal article" date="2019" name="Int. J. Syst. Evol. Microbiol.">
        <title>The Global Catalogue of Microorganisms (GCM) 10K type strain sequencing project: providing services to taxonomists for standard genome sequencing and annotation.</title>
        <authorList>
            <consortium name="The Broad Institute Genomics Platform"/>
            <consortium name="The Broad Institute Genome Sequencing Center for Infectious Disease"/>
            <person name="Wu L."/>
            <person name="Ma J."/>
        </authorList>
    </citation>
    <scope>NUCLEOTIDE SEQUENCE [LARGE SCALE GENOMIC DNA]</scope>
    <source>
        <strain evidence="3">JCM 17111</strain>
    </source>
</reference>
<name>A0ABP6XSW2_9FLAO</name>
<dbReference type="InterPro" id="IPR001173">
    <property type="entry name" value="Glyco_trans_2-like"/>
</dbReference>
<feature type="domain" description="Glycosyltransferase 2-like" evidence="1">
    <location>
        <begin position="6"/>
        <end position="171"/>
    </location>
</feature>
<gene>
    <name evidence="2" type="ORF">GCM10022395_21410</name>
</gene>
<dbReference type="SUPFAM" id="SSF53448">
    <property type="entry name" value="Nucleotide-diphospho-sugar transferases"/>
    <property type="match status" value="1"/>
</dbReference>
<dbReference type="PANTHER" id="PTHR10859:SF91">
    <property type="entry name" value="DOLICHYL-PHOSPHATE BETA-GLUCOSYLTRANSFERASE"/>
    <property type="match status" value="1"/>
</dbReference>